<evidence type="ECO:0000313" key="3">
    <source>
        <dbReference type="RefSeq" id="XP_033584932.1"/>
    </source>
</evidence>
<dbReference type="Proteomes" id="UP000504636">
    <property type="component" value="Unplaced"/>
</dbReference>
<organism evidence="1">
    <name type="scientific">Mytilinidion resinicola</name>
    <dbReference type="NCBI Taxonomy" id="574789"/>
    <lineage>
        <taxon>Eukaryota</taxon>
        <taxon>Fungi</taxon>
        <taxon>Dikarya</taxon>
        <taxon>Ascomycota</taxon>
        <taxon>Pezizomycotina</taxon>
        <taxon>Dothideomycetes</taxon>
        <taxon>Pleosporomycetidae</taxon>
        <taxon>Mytilinidiales</taxon>
        <taxon>Mytilinidiaceae</taxon>
        <taxon>Mytilinidion</taxon>
    </lineage>
</organism>
<keyword evidence="2" id="KW-1185">Reference proteome</keyword>
<reference evidence="3" key="3">
    <citation type="submission" date="2025-04" db="UniProtKB">
        <authorList>
            <consortium name="RefSeq"/>
        </authorList>
    </citation>
    <scope>IDENTIFICATION</scope>
    <source>
        <strain evidence="3">CBS 304.34</strain>
    </source>
</reference>
<protein>
    <submittedName>
        <fullName evidence="1 3">Uncharacterized protein</fullName>
    </submittedName>
</protein>
<accession>A0A6A6ZAU8</accession>
<name>A0A6A6ZAU8_9PEZI</name>
<dbReference type="EMBL" id="MU003692">
    <property type="protein sequence ID" value="KAF2817968.1"/>
    <property type="molecule type" value="Genomic_DNA"/>
</dbReference>
<dbReference type="AlphaFoldDB" id="A0A6A6ZAU8"/>
<reference evidence="3" key="2">
    <citation type="submission" date="2020-04" db="EMBL/GenBank/DDBJ databases">
        <authorList>
            <consortium name="NCBI Genome Project"/>
        </authorList>
    </citation>
    <scope>NUCLEOTIDE SEQUENCE</scope>
    <source>
        <strain evidence="3">CBS 304.34</strain>
    </source>
</reference>
<sequence>MRKNSTLPVSSARVVAKTLGELCNGTVTKEGGNVYRSLVTRAQAGGYQSTTHLDVDSDFRHRSPTLPHHCPYHGNLSITSTFLQQSPLLPLKPLSPIPLNMSSTTTPSRAEPNIVRCCVAYMVFIKVDKLIGEHRLNCNRVAAAVRTTWHGGFTGCNHKNRLLLLLAVSYEHSREQRDLLALELFAPEQQHSAPFLRADQVSIHLPNLTNLTQLAVYRPSNISYRKRSLIYNLGCKGSGDGRDMDIAIW</sequence>
<proteinExistence type="predicted"/>
<dbReference type="GeneID" id="54462582"/>
<dbReference type="RefSeq" id="XP_033584932.1">
    <property type="nucleotide sequence ID" value="XM_033721689.1"/>
</dbReference>
<evidence type="ECO:0000313" key="2">
    <source>
        <dbReference type="Proteomes" id="UP000504636"/>
    </source>
</evidence>
<reference evidence="1 3" key="1">
    <citation type="journal article" date="2020" name="Stud. Mycol.">
        <title>101 Dothideomycetes genomes: a test case for predicting lifestyles and emergence of pathogens.</title>
        <authorList>
            <person name="Haridas S."/>
            <person name="Albert R."/>
            <person name="Binder M."/>
            <person name="Bloem J."/>
            <person name="Labutti K."/>
            <person name="Salamov A."/>
            <person name="Andreopoulos B."/>
            <person name="Baker S."/>
            <person name="Barry K."/>
            <person name="Bills G."/>
            <person name="Bluhm B."/>
            <person name="Cannon C."/>
            <person name="Castanera R."/>
            <person name="Culley D."/>
            <person name="Daum C."/>
            <person name="Ezra D."/>
            <person name="Gonzalez J."/>
            <person name="Henrissat B."/>
            <person name="Kuo A."/>
            <person name="Liang C."/>
            <person name="Lipzen A."/>
            <person name="Lutzoni F."/>
            <person name="Magnuson J."/>
            <person name="Mondo S."/>
            <person name="Nolan M."/>
            <person name="Ohm R."/>
            <person name="Pangilinan J."/>
            <person name="Park H.-J."/>
            <person name="Ramirez L."/>
            <person name="Alfaro M."/>
            <person name="Sun H."/>
            <person name="Tritt A."/>
            <person name="Yoshinaga Y."/>
            <person name="Zwiers L.-H."/>
            <person name="Turgeon B."/>
            <person name="Goodwin S."/>
            <person name="Spatafora J."/>
            <person name="Crous P."/>
            <person name="Grigoriev I."/>
        </authorList>
    </citation>
    <scope>NUCLEOTIDE SEQUENCE</scope>
    <source>
        <strain evidence="1 3">CBS 304.34</strain>
    </source>
</reference>
<gene>
    <name evidence="1 3" type="ORF">BDZ99DRAFT_470899</name>
</gene>
<evidence type="ECO:0000313" key="1">
    <source>
        <dbReference type="EMBL" id="KAF2817968.1"/>
    </source>
</evidence>